<organism evidence="1 2">
    <name type="scientific">endosymbiont of Tevnia jerichonana</name>
    <name type="common">vent Tica</name>
    <dbReference type="NCBI Taxonomy" id="1049564"/>
    <lineage>
        <taxon>Bacteria</taxon>
        <taxon>Pseudomonadati</taxon>
        <taxon>Pseudomonadota</taxon>
        <taxon>Gammaproteobacteria</taxon>
        <taxon>sulfur-oxidizing symbionts</taxon>
    </lineage>
</organism>
<dbReference type="EMBL" id="AFZB01000035">
    <property type="protein sequence ID" value="EGW53200.1"/>
    <property type="molecule type" value="Genomic_DNA"/>
</dbReference>
<accession>G2FIZ8</accession>
<proteinExistence type="predicted"/>
<dbReference type="Proteomes" id="UP000005167">
    <property type="component" value="Unassembled WGS sequence"/>
</dbReference>
<dbReference type="AlphaFoldDB" id="G2FIZ8"/>
<protein>
    <submittedName>
        <fullName evidence="1">Uncharacterized protein</fullName>
    </submittedName>
</protein>
<comment type="caution">
    <text evidence="1">The sequence shown here is derived from an EMBL/GenBank/DDBJ whole genome shotgun (WGS) entry which is preliminary data.</text>
</comment>
<reference evidence="1 2" key="1">
    <citation type="journal article" date="2011" name="ISME J.">
        <title>The endosymbionts of the deep-sea tubeworms Riftia pachyptila and Tevnia jerichonana share an identical physiology as revealed by proteogenomic analyses.</title>
        <authorList>
            <person name="Gardebrecht A."/>
            <person name="Markert S."/>
            <person name="Felbeck H."/>
            <person name="Thuermer A."/>
            <person name="Albrecht D."/>
            <person name="Wollherr A."/>
            <person name="Kabisch J."/>
            <person name="Lehmann R."/>
            <person name="Daniel R."/>
            <person name="Liesegang H."/>
            <person name="Hecker M."/>
            <person name="Sievert S.M."/>
            <person name="Schweder T."/>
        </authorList>
    </citation>
    <scope>NUCLEOTIDE SEQUENCE [LARGE SCALE GENOMIC DNA]</scope>
</reference>
<name>G2FIZ8_9GAMM</name>
<gene>
    <name evidence="1" type="ORF">TevJSym_bi00040</name>
</gene>
<evidence type="ECO:0000313" key="2">
    <source>
        <dbReference type="Proteomes" id="UP000005167"/>
    </source>
</evidence>
<keyword evidence="2" id="KW-1185">Reference proteome</keyword>
<sequence>MIRMAASLAVRSLWDRLLPPVAFCPVVSTNPILNRLL</sequence>
<evidence type="ECO:0000313" key="1">
    <source>
        <dbReference type="EMBL" id="EGW53200.1"/>
    </source>
</evidence>